<dbReference type="Proteomes" id="UP000568158">
    <property type="component" value="Unassembled WGS sequence"/>
</dbReference>
<evidence type="ECO:0000313" key="4">
    <source>
        <dbReference type="EMBL" id="QOU19320.1"/>
    </source>
</evidence>
<dbReference type="PANTHER" id="PTHR13166">
    <property type="entry name" value="PROTEIN C6ORF149"/>
    <property type="match status" value="1"/>
</dbReference>
<proteinExistence type="inferred from homology"/>
<feature type="domain" description="Complex 1 LYR protein" evidence="2">
    <location>
        <begin position="6"/>
        <end position="60"/>
    </location>
</feature>
<gene>
    <name evidence="5" type="primary">ISD11</name>
    <name evidence="4" type="ORF">BRETT_003467</name>
    <name evidence="5" type="ORF">DEBR0S2_02344G</name>
    <name evidence="3" type="ORF">HII12_001499</name>
</gene>
<dbReference type="Proteomes" id="UP000478008">
    <property type="component" value="Unassembled WGS sequence"/>
</dbReference>
<sequence>MSASPQKVLALYRNILRASYQFEYYNFRLYFLRRTRAEFRRLRNVSGDNSDLYKKGMKDLALLRRQSIISEMFPFEKLVVERVDAKHHEVRAAERAAVPVKPTMTTSD</sequence>
<name>A0A7D9CX09_DEKBR</name>
<evidence type="ECO:0000313" key="7">
    <source>
        <dbReference type="Proteomes" id="UP000568158"/>
    </source>
</evidence>
<dbReference type="InterPro" id="IPR051522">
    <property type="entry name" value="ISC_assembly_LYR"/>
</dbReference>
<evidence type="ECO:0000313" key="3">
    <source>
        <dbReference type="EMBL" id="KAF6013998.1"/>
    </source>
</evidence>
<evidence type="ECO:0000313" key="5">
    <source>
        <dbReference type="EMBL" id="VUG17253.1"/>
    </source>
</evidence>
<dbReference type="PANTHER" id="PTHR13166:SF7">
    <property type="entry name" value="LYR MOTIF-CONTAINING PROTEIN 4"/>
    <property type="match status" value="1"/>
</dbReference>
<reference evidence="3 7" key="2">
    <citation type="journal article" date="2020" name="Appl. Microbiol. Biotechnol.">
        <title>Targeted gene deletion in Brettanomyces bruxellensis with an expression-free CRISPR-Cas9 system.</title>
        <authorList>
            <person name="Varela C."/>
            <person name="Bartel C."/>
            <person name="Onetto C."/>
            <person name="Borneman A."/>
        </authorList>
    </citation>
    <scope>NUCLEOTIDE SEQUENCE [LARGE SCALE GENOMIC DNA]</scope>
    <source>
        <strain evidence="3 7">AWRI1613</strain>
    </source>
</reference>
<evidence type="ECO:0000256" key="1">
    <source>
        <dbReference type="ARBA" id="ARBA00009508"/>
    </source>
</evidence>
<dbReference type="EMBL" id="CABFWN010000002">
    <property type="protein sequence ID" value="VUG17253.1"/>
    <property type="molecule type" value="Genomic_DNA"/>
</dbReference>
<evidence type="ECO:0000259" key="2">
    <source>
        <dbReference type="Pfam" id="PF05347"/>
    </source>
</evidence>
<reference evidence="5 6" key="1">
    <citation type="submission" date="2019-07" db="EMBL/GenBank/DDBJ databases">
        <authorList>
            <person name="Friedrich A."/>
            <person name="Schacherer J."/>
        </authorList>
    </citation>
    <scope>NUCLEOTIDE SEQUENCE [LARGE SCALE GENOMIC DNA]</scope>
</reference>
<dbReference type="Pfam" id="PF05347">
    <property type="entry name" value="Complex1_LYR"/>
    <property type="match status" value="1"/>
</dbReference>
<dbReference type="GO" id="GO:0016226">
    <property type="term" value="P:iron-sulfur cluster assembly"/>
    <property type="evidence" value="ECO:0007669"/>
    <property type="project" value="InterPro"/>
</dbReference>
<dbReference type="CDD" id="cd20264">
    <property type="entry name" value="Complex1_LYR_LYRM4"/>
    <property type="match status" value="1"/>
</dbReference>
<protein>
    <submittedName>
        <fullName evidence="5">DEBR0S2_02344g1_1</fullName>
    </submittedName>
</protein>
<dbReference type="GO" id="GO:0005739">
    <property type="term" value="C:mitochondrion"/>
    <property type="evidence" value="ECO:0007669"/>
    <property type="project" value="TreeGrafter"/>
</dbReference>
<organism evidence="5 6">
    <name type="scientific">Dekkera bruxellensis</name>
    <name type="common">Brettanomyces custersii</name>
    <dbReference type="NCBI Taxonomy" id="5007"/>
    <lineage>
        <taxon>Eukaryota</taxon>
        <taxon>Fungi</taxon>
        <taxon>Dikarya</taxon>
        <taxon>Ascomycota</taxon>
        <taxon>Saccharomycotina</taxon>
        <taxon>Pichiomycetes</taxon>
        <taxon>Pichiales</taxon>
        <taxon>Pichiaceae</taxon>
        <taxon>Brettanomyces</taxon>
    </lineage>
</organism>
<dbReference type="EMBL" id="JABCYN010000018">
    <property type="protein sequence ID" value="KAF6013998.1"/>
    <property type="molecule type" value="Genomic_DNA"/>
</dbReference>
<dbReference type="InterPro" id="IPR008011">
    <property type="entry name" value="Complex1_LYR_dom"/>
</dbReference>
<evidence type="ECO:0000313" key="6">
    <source>
        <dbReference type="Proteomes" id="UP000478008"/>
    </source>
</evidence>
<reference evidence="4" key="4">
    <citation type="journal article" name="BMC Genomics">
        <title>New genome assemblies reveal patterns of domestication and adaptation across Brettanomyces (Dekkera) species.</title>
        <authorList>
            <person name="Roach M.J."/>
            <person name="Borneman A.R."/>
        </authorList>
    </citation>
    <scope>NUCLEOTIDE SEQUENCE</scope>
    <source>
        <strain evidence="4">UCD 2041</strain>
    </source>
</reference>
<dbReference type="AlphaFoldDB" id="A0A7D9CX09"/>
<dbReference type="OrthoDB" id="275715at2759"/>
<comment type="similarity">
    <text evidence="1">Belongs to the complex I LYR family.</text>
</comment>
<dbReference type="Proteomes" id="UP000663131">
    <property type="component" value="Chromosome 6"/>
</dbReference>
<reference evidence="4" key="3">
    <citation type="submission" date="2020-10" db="EMBL/GenBank/DDBJ databases">
        <authorList>
            <person name="Palmer J.M."/>
        </authorList>
    </citation>
    <scope>NUCLEOTIDE SEQUENCE</scope>
    <source>
        <strain evidence="4">UCD 2041</strain>
    </source>
</reference>
<accession>A0A7D9CX09</accession>
<dbReference type="GO" id="GO:1990221">
    <property type="term" value="C:L-cysteine desulfurase complex"/>
    <property type="evidence" value="ECO:0007669"/>
    <property type="project" value="TreeGrafter"/>
</dbReference>
<keyword evidence="6" id="KW-1185">Reference proteome</keyword>
<dbReference type="InterPro" id="IPR045297">
    <property type="entry name" value="Complex1_LYR_LYRM4"/>
</dbReference>
<dbReference type="EMBL" id="CP063134">
    <property type="protein sequence ID" value="QOU19320.1"/>
    <property type="molecule type" value="Genomic_DNA"/>
</dbReference>